<reference evidence="4" key="2">
    <citation type="journal article" date="2005" name="Science">
        <title>Comparative genomics of trypanosomatid parasitic protozoa.</title>
        <authorList>
            <person name="El-Sayed N.M."/>
            <person name="Myler P.J."/>
            <person name="Blandin G."/>
            <person name="Berriman M."/>
            <person name="Crabtree J."/>
            <person name="Aggarwal G."/>
            <person name="Caler E."/>
            <person name="Renauld H."/>
            <person name="Worthey E.A."/>
            <person name="Hertz-Fowler C."/>
            <person name="Ghedin E."/>
            <person name="Peacock C."/>
            <person name="Bartholomeu D.C."/>
            <person name="Haas B.J."/>
            <person name="Tran A.N."/>
            <person name="Wortman J.R."/>
            <person name="Alsmark U.C."/>
            <person name="Angiuoli S."/>
            <person name="Anupama A."/>
            <person name="Badger J."/>
            <person name="Bringaud F."/>
            <person name="Cadag E."/>
            <person name="Carlton J.M."/>
            <person name="Cerqueira G.C."/>
            <person name="Creasy T."/>
            <person name="Delcher A.L."/>
            <person name="Djikeng A."/>
            <person name="Embley T.M."/>
            <person name="Hauser C."/>
            <person name="Ivens A.C."/>
            <person name="Kummerfeld S.K."/>
            <person name="Pereira-Leal J.B."/>
            <person name="Nilsson D."/>
            <person name="Peterson J."/>
            <person name="Salzberg S.L."/>
            <person name="Shallom J."/>
            <person name="Silva J.C."/>
            <person name="Sundaram J."/>
            <person name="Westenberger S."/>
            <person name="White O."/>
            <person name="Melville S.E."/>
            <person name="Donelson J.E."/>
            <person name="Andersson B."/>
            <person name="Stuart K.D."/>
            <person name="Hall N."/>
        </authorList>
    </citation>
    <scope>NUCLEOTIDE SEQUENCE</scope>
    <source>
        <strain evidence="4">927/4 GUTat10.1</strain>
    </source>
</reference>
<keyword evidence="2" id="KW-0732">Signal</keyword>
<dbReference type="AlphaFoldDB" id="Q582I5"/>
<dbReference type="InterPro" id="IPR043645">
    <property type="entry name" value="pATOM36"/>
</dbReference>
<evidence type="ECO:0000256" key="2">
    <source>
        <dbReference type="SAM" id="SignalP"/>
    </source>
</evidence>
<dbReference type="PaxDb" id="5691-AAZ12634"/>
<dbReference type="GO" id="GO:0030150">
    <property type="term" value="P:protein import into mitochondrial matrix"/>
    <property type="evidence" value="ECO:0000315"/>
    <property type="project" value="GeneDB"/>
</dbReference>
<gene>
    <name evidence="4" type="primary">Tb07.10C21.290</name>
    <name evidence="3" type="ORF">Tb927.7.5700</name>
</gene>
<keyword evidence="5" id="KW-1185">Reference proteome</keyword>
<feature type="compositionally biased region" description="Basic and acidic residues" evidence="1">
    <location>
        <begin position="366"/>
        <end position="386"/>
    </location>
</feature>
<evidence type="ECO:0000313" key="5">
    <source>
        <dbReference type="Proteomes" id="UP000008524"/>
    </source>
</evidence>
<dbReference type="RefSeq" id="XP_846193.1">
    <property type="nucleotide sequence ID" value="XM_841100.1"/>
</dbReference>
<dbReference type="GeneID" id="3658778"/>
<dbReference type="KEGG" id="tbr:Tb927.7.5700"/>
<dbReference type="EMBL" id="AC091553">
    <property type="protein sequence ID" value="AAX78846.1"/>
    <property type="molecule type" value="Genomic_DNA"/>
</dbReference>
<accession>D6XJA1</accession>
<proteinExistence type="predicted"/>
<name>Q582I5_TRYB2</name>
<feature type="compositionally biased region" description="Basic and acidic residues" evidence="1">
    <location>
        <begin position="394"/>
        <end position="405"/>
    </location>
</feature>
<sequence length="405" mass="45551">MCISLVFFLFVCLFVFRTFMQPHPIGCFFKLSFPFYFSFWGPPSSHENYLGTYTILSSPHCGSLLSSELLLYLHGDRKGKEKRGKMSSTLLATANQFYLLQQKKGRSFPHHGFTPRAIAAKRFAENTTTLSLSVGFFLPTMTQVHQQLEQLTVERDDIPMEKVVTTVVEAIKDNLVLFGDKLARLAVQTVIACGLAKKNKPYMNSVVYLWNVYPGLHDHYVGETLRYLRLPRFLSSLFGPHALKSDVDVFMQDISAAAAAEDSMKRAVLDMVADSVVDMVRVLLPPWLLRGPALSFKRRLKLFGHDILMRFTVAVTKVTGAGVGRAIAGHRGEYWGEIIGVATASFLFERISAMFLDYKRAGRIGSKSEVERGRSRSHSHGKDDVKGLTSKPQKTGERGRREGRR</sequence>
<evidence type="ECO:0000313" key="4">
    <source>
        <dbReference type="EMBL" id="AAZ12634.1"/>
    </source>
</evidence>
<reference evidence="4 5" key="3">
    <citation type="journal article" date="2005" name="Science">
        <title>The genome of the African trypanosome Trypanosoma brucei.</title>
        <authorList>
            <person name="Berriman M."/>
            <person name="Ghedin E."/>
            <person name="Hertz-Fowler C."/>
            <person name="Blandin G."/>
            <person name="Renauld H."/>
            <person name="Bartholomeu D.C."/>
            <person name="Lennard N.J."/>
            <person name="Caler E."/>
            <person name="Hamlin N.E."/>
            <person name="Haas B."/>
            <person name="Bohme U."/>
            <person name="Hannick L."/>
            <person name="Aslett M.A."/>
            <person name="Shallom J."/>
            <person name="Marcello L."/>
            <person name="Hou L."/>
            <person name="Wickstead B."/>
            <person name="Alsmark U.C."/>
            <person name="Arrowsmith C."/>
            <person name="Atkin R.J."/>
            <person name="Barron A.J."/>
            <person name="Bringaud F."/>
            <person name="Brooks K."/>
            <person name="Carrington M."/>
            <person name="Cherevach I."/>
            <person name="Chillingworth T.J."/>
            <person name="Churcher C."/>
            <person name="Clark L.N."/>
            <person name="Corton C.H."/>
            <person name="Cronin A."/>
            <person name="Davies R.M."/>
            <person name="Doggett J."/>
            <person name="Djikeng A."/>
            <person name="Feldblyum T."/>
            <person name="Field M.C."/>
            <person name="Fraser A."/>
            <person name="Goodhead I."/>
            <person name="Hance Z."/>
            <person name="Harper D."/>
            <person name="Harris B.R."/>
            <person name="Hauser H."/>
            <person name="Hostetler J."/>
            <person name="Ivens A."/>
            <person name="Jagels K."/>
            <person name="Johnson D."/>
            <person name="Johnson J."/>
            <person name="Jones K."/>
            <person name="Kerhornou A.X."/>
            <person name="Koo H."/>
            <person name="Larke N."/>
            <person name="Landfear S."/>
            <person name="Larkin C."/>
            <person name="Leech V."/>
            <person name="Line A."/>
            <person name="Lord A."/>
            <person name="Macleod A."/>
            <person name="Mooney P.J."/>
            <person name="Moule S."/>
            <person name="Martin D.M."/>
            <person name="Morgan G.W."/>
            <person name="Mungall K."/>
            <person name="Norbertczak H."/>
            <person name="Ormond D."/>
            <person name="Pai G."/>
            <person name="Peacock C.S."/>
            <person name="Peterson J."/>
            <person name="Quail M.A."/>
            <person name="Rabbinowitsch E."/>
            <person name="Rajandream M.A."/>
            <person name="Reitter C."/>
            <person name="Salzberg S.L."/>
            <person name="Sanders M."/>
            <person name="Schobel S."/>
            <person name="Sharp S."/>
            <person name="Simmonds M."/>
            <person name="Simpson A.J."/>
            <person name="Tallon L."/>
            <person name="Turner C.M."/>
            <person name="Tait A."/>
            <person name="Tivey A.R."/>
            <person name="Van Aken S."/>
            <person name="Walker D."/>
            <person name="Wanless D."/>
            <person name="Wang S."/>
            <person name="White B."/>
            <person name="White O."/>
            <person name="Whitehead S."/>
            <person name="Woodward J."/>
            <person name="Wortman J."/>
            <person name="Adams M.D."/>
            <person name="Embley T.M."/>
            <person name="Gull K."/>
            <person name="Ullu E."/>
            <person name="Barry J.D."/>
            <person name="Fairlamb A.H."/>
            <person name="Opperdoes F."/>
            <person name="Barrell B.G."/>
            <person name="Donelson J.E."/>
            <person name="Hall N."/>
            <person name="Fraser C.M."/>
            <person name="Melville S.E."/>
            <person name="El-Sayed N.M."/>
        </authorList>
    </citation>
    <scope>NUCLEOTIDE SEQUENCE [LARGE SCALE GENOMIC DNA]</scope>
    <source>
        <strain evidence="4 5">927/4 GUTat10.1</strain>
    </source>
</reference>
<dbReference type="InParanoid" id="Q582I5"/>
<dbReference type="Pfam" id="PF19224">
    <property type="entry name" value="pATOM36"/>
    <property type="match status" value="1"/>
</dbReference>
<feature type="signal peptide" evidence="2">
    <location>
        <begin position="1"/>
        <end position="20"/>
    </location>
</feature>
<reference evidence="3" key="4">
    <citation type="submission" date="2005-04" db="EMBL/GenBank/DDBJ databases">
        <title>.</title>
        <authorList>
            <person name="Ghedin E."/>
            <person name="Blandin G."/>
            <person name="Bartholomeu D."/>
            <person name="Caler E."/>
            <person name="Haas B."/>
            <person name="Hannick L."/>
            <person name="Shallom J."/>
            <person name="Hou L."/>
            <person name="Djikeng A."/>
            <person name="Feldblyum T."/>
            <person name="Hostetler J."/>
            <person name="Johnson J."/>
            <person name="Jones K."/>
            <person name="Koo H.L."/>
            <person name="Larkin C."/>
            <person name="Pai G."/>
            <person name="Peterson J."/>
            <person name="Khalak H.G."/>
            <person name="Salzberg S."/>
            <person name="Simpson A.J."/>
            <person name="Tallon L."/>
            <person name="Van Aken S."/>
            <person name="Wanless D."/>
            <person name="White O."/>
            <person name="Wortman J."/>
            <person name="Fraser C.M."/>
            <person name="El-Sayed N.M.A."/>
        </authorList>
    </citation>
    <scope>NUCLEOTIDE SEQUENCE</scope>
    <source>
        <strain evidence="3">GUTat10.1</strain>
    </source>
</reference>
<dbReference type="OrthoDB" id="271982at2759"/>
<feature type="region of interest" description="Disordered" evidence="1">
    <location>
        <begin position="366"/>
        <end position="405"/>
    </location>
</feature>
<accession>Q582I5</accession>
<feature type="chain" id="PRO_5010844197" evidence="2">
    <location>
        <begin position="21"/>
        <end position="405"/>
    </location>
</feature>
<dbReference type="eggNOG" id="ENOG502S2SF">
    <property type="taxonomic scope" value="Eukaryota"/>
</dbReference>
<dbReference type="GO" id="GO:0005741">
    <property type="term" value="C:mitochondrial outer membrane"/>
    <property type="evidence" value="ECO:0000314"/>
    <property type="project" value="GeneDB"/>
</dbReference>
<dbReference type="GO" id="GO:0005739">
    <property type="term" value="C:mitochondrion"/>
    <property type="evidence" value="ECO:0006056"/>
    <property type="project" value="Others"/>
</dbReference>
<dbReference type="Proteomes" id="UP000008524">
    <property type="component" value="Chromosome 7"/>
</dbReference>
<dbReference type="EMBL" id="CP000070">
    <property type="protein sequence ID" value="AAZ12634.1"/>
    <property type="molecule type" value="Genomic_DNA"/>
</dbReference>
<dbReference type="GO" id="GO:0020023">
    <property type="term" value="C:kinetoplast"/>
    <property type="evidence" value="ECO:0006056"/>
    <property type="project" value="Others"/>
</dbReference>
<evidence type="ECO:0000313" key="3">
    <source>
        <dbReference type="EMBL" id="AAX78846.1"/>
    </source>
</evidence>
<organism evidence="3 5">
    <name type="scientific">Trypanosoma brucei brucei (strain 927/4 GUTat10.1)</name>
    <dbReference type="NCBI Taxonomy" id="185431"/>
    <lineage>
        <taxon>Eukaryota</taxon>
        <taxon>Discoba</taxon>
        <taxon>Euglenozoa</taxon>
        <taxon>Kinetoplastea</taxon>
        <taxon>Metakinetoplastina</taxon>
        <taxon>Trypanosomatida</taxon>
        <taxon>Trypanosomatidae</taxon>
        <taxon>Trypanosoma</taxon>
    </lineage>
</organism>
<protein>
    <submittedName>
        <fullName evidence="3">Uncharacterized protein</fullName>
    </submittedName>
</protein>
<reference evidence="4" key="5">
    <citation type="submission" date="2005-04" db="EMBL/GenBank/DDBJ databases">
        <title>Sequencing, closure, and annotation of Trypanosoma brucei chromosomes 2 through 8.</title>
        <authorList>
            <person name="Ghedin E."/>
            <person name="Blandin G."/>
            <person name="Bartholomeu D."/>
            <person name="Caler E."/>
            <person name="Haas B."/>
            <person name="Hannick L."/>
            <person name="Shallom J."/>
            <person name="Hou L."/>
            <person name="Djikeng A."/>
            <person name="Feldblyum T."/>
            <person name="Hostetler J."/>
            <person name="Johnson J."/>
            <person name="Jones K."/>
            <person name="Koo H.L."/>
            <person name="Larkin C."/>
            <person name="Pai G."/>
            <person name="Peterson J."/>
            <person name="Khalak H.G."/>
            <person name="Salzberg S."/>
            <person name="Simpson A.J."/>
            <person name="Tallon L."/>
            <person name="Van Aken S."/>
            <person name="Wanless D."/>
            <person name="White O."/>
            <person name="Wortman J."/>
            <person name="Fraser C.M."/>
            <person name="El-Sayed N.M.A."/>
        </authorList>
    </citation>
    <scope>NUCLEOTIDE SEQUENCE</scope>
    <source>
        <strain evidence="4">927/4 GUTat10.1</strain>
    </source>
</reference>
<evidence type="ECO:0000256" key="1">
    <source>
        <dbReference type="SAM" id="MobiDB-lite"/>
    </source>
</evidence>
<dbReference type="GO" id="GO:0070096">
    <property type="term" value="P:mitochondrial outer membrane translocase complex assembly"/>
    <property type="evidence" value="ECO:0000315"/>
    <property type="project" value="GeneDB"/>
</dbReference>
<reference evidence="3" key="1">
    <citation type="submission" date="2001-05" db="EMBL/GenBank/DDBJ databases">
        <authorList>
            <person name="El-Sayed N.M."/>
            <person name="Khalak H."/>
            <person name="Adams M.D."/>
        </authorList>
    </citation>
    <scope>NUCLEOTIDE SEQUENCE</scope>
    <source>
        <strain evidence="3">GUTat10.1</strain>
    </source>
</reference>